<gene>
    <name evidence="1" type="ORF">DHA2_153938</name>
</gene>
<dbReference type="VEuPathDB" id="GiardiaDB:DHA2_153938"/>
<dbReference type="InterPro" id="IPR036770">
    <property type="entry name" value="Ankyrin_rpt-contain_sf"/>
</dbReference>
<dbReference type="PANTHER" id="PTHR24120">
    <property type="entry name" value="GH07239P"/>
    <property type="match status" value="1"/>
</dbReference>
<protein>
    <submittedName>
        <fullName evidence="1">Uncharacterized protein</fullName>
    </submittedName>
</protein>
<dbReference type="EMBL" id="AHGT01000094">
    <property type="protein sequence ID" value="ESU35211.1"/>
    <property type="molecule type" value="Genomic_DNA"/>
</dbReference>
<evidence type="ECO:0000313" key="2">
    <source>
        <dbReference type="Proteomes" id="UP000018320"/>
    </source>
</evidence>
<dbReference type="Gene3D" id="1.25.40.20">
    <property type="entry name" value="Ankyrin repeat-containing domain"/>
    <property type="match status" value="1"/>
</dbReference>
<dbReference type="Proteomes" id="UP000018320">
    <property type="component" value="Unassembled WGS sequence"/>
</dbReference>
<dbReference type="InterPro" id="IPR002110">
    <property type="entry name" value="Ankyrin_rpt"/>
</dbReference>
<reference evidence="2" key="1">
    <citation type="submission" date="2012-02" db="EMBL/GenBank/DDBJ databases">
        <title>Genome sequencing of Giardia lamblia Genotypes A2 and B isolates (DH and GS) and comparative analysis with the genomes of Genotypes A1 and E (WB and Pig).</title>
        <authorList>
            <person name="Adam R."/>
            <person name="Dahlstrom E."/>
            <person name="Martens C."/>
            <person name="Bruno D."/>
            <person name="Barbian K."/>
            <person name="Porcella S.F."/>
            <person name="Nash T."/>
        </authorList>
    </citation>
    <scope>NUCLEOTIDE SEQUENCE</scope>
    <source>
        <strain evidence="2">DH</strain>
    </source>
</reference>
<dbReference type="SUPFAM" id="SSF48403">
    <property type="entry name" value="Ankyrin repeat"/>
    <property type="match status" value="1"/>
</dbReference>
<dbReference type="VEuPathDB" id="GiardiaDB:QR46_2255"/>
<name>V6T8N9_GIAIN</name>
<comment type="caution">
    <text evidence="1">The sequence shown here is derived from an EMBL/GenBank/DDBJ whole genome shotgun (WGS) entry which is preliminary data.</text>
</comment>
<dbReference type="VEuPathDB" id="GiardiaDB:GL50581_249"/>
<organism evidence="1 2">
    <name type="scientific">Giardia intestinalis</name>
    <name type="common">Giardia lamblia</name>
    <dbReference type="NCBI Taxonomy" id="5741"/>
    <lineage>
        <taxon>Eukaryota</taxon>
        <taxon>Metamonada</taxon>
        <taxon>Diplomonadida</taxon>
        <taxon>Hexamitidae</taxon>
        <taxon>Giardiinae</taxon>
        <taxon>Giardia</taxon>
    </lineage>
</organism>
<sequence>MLALRKSYYDIAMILARHEHGVQDSLQKTALMYCIDRQSLRLIDVLGPYEKGLADFKGKTALYHAYENKNLNVMERLCKYEADLPIPILEGSATGRTLLMLAAREGDCA</sequence>
<dbReference type="AlphaFoldDB" id="V6T8N9"/>
<proteinExistence type="predicted"/>
<dbReference type="PANTHER" id="PTHR24120:SF4">
    <property type="entry name" value="GH07239P"/>
    <property type="match status" value="1"/>
</dbReference>
<dbReference type="VEuPathDB" id="GiardiaDB:GL50803_0060569"/>
<evidence type="ECO:0000313" key="1">
    <source>
        <dbReference type="EMBL" id="ESU35211.1"/>
    </source>
</evidence>
<accession>V6T8N9</accession>
<reference evidence="1 2" key="2">
    <citation type="journal article" date="2013" name="Genome Biol. Evol.">
        <title>Genome sequencing of Giardia lamblia genotypes A2 and B isolates (DH and GS) and comparative analysis with the genomes of genotypes A1 and E (WB and Pig).</title>
        <authorList>
            <person name="Adam R.D."/>
            <person name="Dahlstrom E.W."/>
            <person name="Martens C.A."/>
            <person name="Bruno D.P."/>
            <person name="Barbian K.D."/>
            <person name="Ricklefs S.M."/>
            <person name="Hernandez M.M."/>
            <person name="Narla N.P."/>
            <person name="Patel R.B."/>
            <person name="Porcella S.F."/>
            <person name="Nash T.E."/>
        </authorList>
    </citation>
    <scope>NUCLEOTIDE SEQUENCE [LARGE SCALE GENOMIC DNA]</scope>
    <source>
        <strain evidence="1 2">DH</strain>
    </source>
</reference>
<dbReference type="Pfam" id="PF12796">
    <property type="entry name" value="Ank_2"/>
    <property type="match status" value="1"/>
</dbReference>